<sequence>MMALSFLRKSFCNIVIEDDCIRYCQVNKRQFPYGTKLAVKPIAKGIIEEGKIIDETGLSLILQSCVEDWQLHRKKVRFIVPDGQSVVRSVVIPDEVPAKHIHGYLDMEIGASIHLPFQQPVFDYHLMPNKEVNEEKRVLLVAAEETLVHQFEQVIAQANVYPEEAEITALSLWRLSAYLGLAEDNESVVIIHFEKQGVHISIIHHGIPMLVHYLPYDDNIELTNDDYLFTEVYREVDRLQDFHFFTLQQTNHATTSVLLSGENIIHSFQLFLSSRMTSRIAIVDARKIMDDETIVPSMNKVLGLALKDVL</sequence>
<dbReference type="Gene3D" id="3.30.420.40">
    <property type="match status" value="2"/>
</dbReference>
<gene>
    <name evidence="1" type="ORF">CKF48_16950</name>
</gene>
<keyword evidence="2" id="KW-1185">Reference proteome</keyword>
<organism evidence="1 2">
    <name type="scientific">Cytobacillus kochii</name>
    <dbReference type="NCBI Taxonomy" id="859143"/>
    <lineage>
        <taxon>Bacteria</taxon>
        <taxon>Bacillati</taxon>
        <taxon>Bacillota</taxon>
        <taxon>Bacilli</taxon>
        <taxon>Bacillales</taxon>
        <taxon>Bacillaceae</taxon>
        <taxon>Cytobacillus</taxon>
    </lineage>
</organism>
<reference evidence="1 2" key="1">
    <citation type="submission" date="2017-08" db="EMBL/GenBank/DDBJ databases">
        <title>Complete Genome Sequence of Bacillus kochii Oregon-R-modENCODE STRAIN BDGP4, isolated from Drosophila melanogaster gut.</title>
        <authorList>
            <person name="Wan K.H."/>
            <person name="Yu C."/>
            <person name="Park S."/>
            <person name="Hammonds A.S."/>
            <person name="Booth B.W."/>
            <person name="Celniker S.E."/>
        </authorList>
    </citation>
    <scope>NUCLEOTIDE SEQUENCE [LARGE SCALE GENOMIC DNA]</scope>
    <source>
        <strain evidence="1 2">BDGP4</strain>
    </source>
</reference>
<dbReference type="KEGG" id="bko:CKF48_16950"/>
<evidence type="ECO:0000313" key="1">
    <source>
        <dbReference type="EMBL" id="ASV68828.1"/>
    </source>
</evidence>
<accession>A0A248TKS2</accession>
<name>A0A248TKS2_9BACI</name>
<dbReference type="AlphaFoldDB" id="A0A248TKS2"/>
<dbReference type="Pfam" id="PF11104">
    <property type="entry name" value="PilM_2"/>
    <property type="match status" value="1"/>
</dbReference>
<dbReference type="Gene3D" id="3.30.1490.300">
    <property type="match status" value="1"/>
</dbReference>
<dbReference type="EMBL" id="CP022983">
    <property type="protein sequence ID" value="ASV68828.1"/>
    <property type="molecule type" value="Genomic_DNA"/>
</dbReference>
<protein>
    <recommendedName>
        <fullName evidence="3">Pilus assembly protein PilM</fullName>
    </recommendedName>
</protein>
<dbReference type="Proteomes" id="UP000215137">
    <property type="component" value="Chromosome"/>
</dbReference>
<evidence type="ECO:0000313" key="2">
    <source>
        <dbReference type="Proteomes" id="UP000215137"/>
    </source>
</evidence>
<proteinExistence type="predicted"/>
<evidence type="ECO:0008006" key="3">
    <source>
        <dbReference type="Google" id="ProtNLM"/>
    </source>
</evidence>
<dbReference type="InterPro" id="IPR005883">
    <property type="entry name" value="PilM"/>
</dbReference>